<evidence type="ECO:0000313" key="1">
    <source>
        <dbReference type="EMBL" id="CAE6477586.1"/>
    </source>
</evidence>
<accession>A0A8H3C9T3</accession>
<dbReference type="AlphaFoldDB" id="A0A8H3C9T3"/>
<evidence type="ECO:0000313" key="2">
    <source>
        <dbReference type="Proteomes" id="UP000663888"/>
    </source>
</evidence>
<dbReference type="Proteomes" id="UP000663888">
    <property type="component" value="Unassembled WGS sequence"/>
</dbReference>
<protein>
    <submittedName>
        <fullName evidence="1">Uncharacterized protein</fullName>
    </submittedName>
</protein>
<sequence>MNAANVFGGYTRGNPRLLFTLQLNKLTTLVSKCDSDIASTPLLQCKKTPFFFSGNESTTERIDWTFACAMDAVTPNLITQTLCPSKLSSTLVVPLYARPPLSALFTFFMDYSLGSFAHHLVLDLCHWTDLVDGFQQTHNEGIQLASLTIPPLILKSVLSSNTFDEGRILLRNRCLATMQVLITACDG</sequence>
<organism evidence="1 2">
    <name type="scientific">Rhizoctonia solani</name>
    <dbReference type="NCBI Taxonomy" id="456999"/>
    <lineage>
        <taxon>Eukaryota</taxon>
        <taxon>Fungi</taxon>
        <taxon>Dikarya</taxon>
        <taxon>Basidiomycota</taxon>
        <taxon>Agaricomycotina</taxon>
        <taxon>Agaricomycetes</taxon>
        <taxon>Cantharellales</taxon>
        <taxon>Ceratobasidiaceae</taxon>
        <taxon>Rhizoctonia</taxon>
    </lineage>
</organism>
<comment type="caution">
    <text evidence="1">The sequence shown here is derived from an EMBL/GenBank/DDBJ whole genome shotgun (WGS) entry which is preliminary data.</text>
</comment>
<reference evidence="1" key="1">
    <citation type="submission" date="2021-01" db="EMBL/GenBank/DDBJ databases">
        <authorList>
            <person name="Kaushik A."/>
        </authorList>
    </citation>
    <scope>NUCLEOTIDE SEQUENCE</scope>
    <source>
        <strain evidence="1">AG4-R118</strain>
    </source>
</reference>
<gene>
    <name evidence="1" type="ORF">RDB_LOCUS118635</name>
</gene>
<dbReference type="EMBL" id="CAJMWX010001255">
    <property type="protein sequence ID" value="CAE6477586.1"/>
    <property type="molecule type" value="Genomic_DNA"/>
</dbReference>
<proteinExistence type="predicted"/>
<name>A0A8H3C9T3_9AGAM</name>